<dbReference type="PANTHER" id="PTHR43640">
    <property type="entry name" value="OS07G0260300 PROTEIN"/>
    <property type="match status" value="1"/>
</dbReference>
<keyword evidence="1" id="KW-0732">Signal</keyword>
<accession>A0A556QPD5</accession>
<dbReference type="PANTHER" id="PTHR43640:SF1">
    <property type="entry name" value="THIOREDOXIN-DEPENDENT PEROXIREDOXIN"/>
    <property type="match status" value="1"/>
</dbReference>
<evidence type="ECO:0000313" key="3">
    <source>
        <dbReference type="EMBL" id="TSJ78501.1"/>
    </source>
</evidence>
<dbReference type="PROSITE" id="PS51352">
    <property type="entry name" value="THIOREDOXIN_2"/>
    <property type="match status" value="1"/>
</dbReference>
<dbReference type="EMBL" id="VMBG01000001">
    <property type="protein sequence ID" value="TSJ78501.1"/>
    <property type="molecule type" value="Genomic_DNA"/>
</dbReference>
<evidence type="ECO:0000259" key="2">
    <source>
        <dbReference type="PROSITE" id="PS51352"/>
    </source>
</evidence>
<dbReference type="SUPFAM" id="SSF52833">
    <property type="entry name" value="Thioredoxin-like"/>
    <property type="match status" value="1"/>
</dbReference>
<protein>
    <submittedName>
        <fullName evidence="3">Redoxin domain-containing protein</fullName>
    </submittedName>
</protein>
<dbReference type="GO" id="GO:0016209">
    <property type="term" value="F:antioxidant activity"/>
    <property type="evidence" value="ECO:0007669"/>
    <property type="project" value="InterPro"/>
</dbReference>
<dbReference type="InterPro" id="IPR013766">
    <property type="entry name" value="Thioredoxin_domain"/>
</dbReference>
<name>A0A556QPD5_9BACT</name>
<feature type="chain" id="PRO_5021848004" evidence="1">
    <location>
        <begin position="20"/>
        <end position="204"/>
    </location>
</feature>
<dbReference type="InterPro" id="IPR047262">
    <property type="entry name" value="PRX-like1"/>
</dbReference>
<comment type="caution">
    <text evidence="3">The sequence shown here is derived from an EMBL/GenBank/DDBJ whole genome shotgun (WGS) entry which is preliminary data.</text>
</comment>
<dbReference type="AlphaFoldDB" id="A0A556QPD5"/>
<evidence type="ECO:0000313" key="4">
    <source>
        <dbReference type="Proteomes" id="UP000315648"/>
    </source>
</evidence>
<evidence type="ECO:0000256" key="1">
    <source>
        <dbReference type="SAM" id="SignalP"/>
    </source>
</evidence>
<sequence>MTTQLIRSCFAAVTAVVFAAGLHAAAVVGQPAPDFKLTDIKGTTHNLADFKGKTVVLEWVNPECPFVVKHYEKSDNIPSLQKTATADGVIWLSINSAAAGKQGDFDAAKVAAWSAKTKAAPTAYLRDTDGSVGKLYGAKTTPHIFVINPEGVVVYNGAIDSIKSADAEDITKAENYAAAALAAVKAGHAVAKPTTQPYGCSVKY</sequence>
<reference evidence="3 4" key="1">
    <citation type="submission" date="2019-07" db="EMBL/GenBank/DDBJ databases">
        <title>Description of 53C-WASEF.</title>
        <authorList>
            <person name="Pitt A."/>
            <person name="Hahn M.W."/>
        </authorList>
    </citation>
    <scope>NUCLEOTIDE SEQUENCE [LARGE SCALE GENOMIC DNA]</scope>
    <source>
        <strain evidence="3 4">53C-WASEF</strain>
    </source>
</reference>
<dbReference type="Gene3D" id="3.40.30.10">
    <property type="entry name" value="Glutaredoxin"/>
    <property type="match status" value="1"/>
</dbReference>
<dbReference type="RefSeq" id="WP_144228842.1">
    <property type="nucleotide sequence ID" value="NZ_CBCRVV010000024.1"/>
</dbReference>
<dbReference type="InterPro" id="IPR036249">
    <property type="entry name" value="Thioredoxin-like_sf"/>
</dbReference>
<dbReference type="InterPro" id="IPR000866">
    <property type="entry name" value="AhpC/TSA"/>
</dbReference>
<dbReference type="Proteomes" id="UP000315648">
    <property type="component" value="Unassembled WGS sequence"/>
</dbReference>
<feature type="signal peptide" evidence="1">
    <location>
        <begin position="1"/>
        <end position="19"/>
    </location>
</feature>
<gene>
    <name evidence="3" type="ORF">FPL22_04155</name>
</gene>
<dbReference type="Pfam" id="PF00578">
    <property type="entry name" value="AhpC-TSA"/>
    <property type="match status" value="1"/>
</dbReference>
<keyword evidence="4" id="KW-1185">Reference proteome</keyword>
<organism evidence="3 4">
    <name type="scientific">Rariglobus hedericola</name>
    <dbReference type="NCBI Taxonomy" id="2597822"/>
    <lineage>
        <taxon>Bacteria</taxon>
        <taxon>Pseudomonadati</taxon>
        <taxon>Verrucomicrobiota</taxon>
        <taxon>Opitutia</taxon>
        <taxon>Opitutales</taxon>
        <taxon>Opitutaceae</taxon>
        <taxon>Rariglobus</taxon>
    </lineage>
</organism>
<dbReference type="OrthoDB" id="9781543at2"/>
<feature type="domain" description="Thioredoxin" evidence="2">
    <location>
        <begin position="26"/>
        <end position="182"/>
    </location>
</feature>
<proteinExistence type="predicted"/>
<dbReference type="GO" id="GO:0016491">
    <property type="term" value="F:oxidoreductase activity"/>
    <property type="evidence" value="ECO:0007669"/>
    <property type="project" value="InterPro"/>
</dbReference>